<protein>
    <recommendedName>
        <fullName evidence="4">Cyclase</fullName>
    </recommendedName>
</protein>
<evidence type="ECO:0008006" key="4">
    <source>
        <dbReference type="Google" id="ProtNLM"/>
    </source>
</evidence>
<evidence type="ECO:0000313" key="2">
    <source>
        <dbReference type="EMBL" id="CAL1268755.1"/>
    </source>
</evidence>
<dbReference type="GO" id="GO:0019441">
    <property type="term" value="P:L-tryptophan catabolic process to kynurenine"/>
    <property type="evidence" value="ECO:0007669"/>
    <property type="project" value="InterPro"/>
</dbReference>
<keyword evidence="3" id="KW-1185">Reference proteome</keyword>
<proteinExistence type="inferred from homology"/>
<dbReference type="Pfam" id="PF04199">
    <property type="entry name" value="Cyclase"/>
    <property type="match status" value="1"/>
</dbReference>
<dbReference type="InterPro" id="IPR007325">
    <property type="entry name" value="KFase/CYL"/>
</dbReference>
<dbReference type="PANTHER" id="PTHR31118:SF12">
    <property type="entry name" value="CYCLASE-LIKE PROTEIN 2"/>
    <property type="match status" value="1"/>
</dbReference>
<name>A0AAV1ZAR4_9ARAC</name>
<dbReference type="SUPFAM" id="SSF102198">
    <property type="entry name" value="Putative cyclase"/>
    <property type="match status" value="1"/>
</dbReference>
<dbReference type="EMBL" id="CAXIEN010000035">
    <property type="protein sequence ID" value="CAL1268755.1"/>
    <property type="molecule type" value="Genomic_DNA"/>
</dbReference>
<comment type="similarity">
    <text evidence="1">Belongs to the Cyclase 1 superfamily.</text>
</comment>
<organism evidence="2 3">
    <name type="scientific">Larinioides sclopetarius</name>
    <dbReference type="NCBI Taxonomy" id="280406"/>
    <lineage>
        <taxon>Eukaryota</taxon>
        <taxon>Metazoa</taxon>
        <taxon>Ecdysozoa</taxon>
        <taxon>Arthropoda</taxon>
        <taxon>Chelicerata</taxon>
        <taxon>Arachnida</taxon>
        <taxon>Araneae</taxon>
        <taxon>Araneomorphae</taxon>
        <taxon>Entelegynae</taxon>
        <taxon>Araneoidea</taxon>
        <taxon>Araneidae</taxon>
        <taxon>Larinioides</taxon>
    </lineage>
</organism>
<evidence type="ECO:0000313" key="3">
    <source>
        <dbReference type="Proteomes" id="UP001497382"/>
    </source>
</evidence>
<sequence>MTIEHTVFITGILQSTCSAPLARKMVDMSYTFDETTQHYPGTKEFVLNVVRNGTLEGSDIWIQSEEYSSAIHVGTHMDAPAHFARGGLTVDQIPVHRLIAAAAVIDITAKAQLDRDAEATVEDLLHWESITGQTLDETVILLKTGWGKKWNNRTDFFGTPENDATKLHFPGLAPDAATWLVENRNIYGIGTEALSFDKGATRSFPVHQTLLGHGIYGLENVANVDKIPIYGAKLYVMPMKIGKASGAPTRIIATYPLILGPPLSSN</sequence>
<dbReference type="Gene3D" id="3.50.30.50">
    <property type="entry name" value="Putative cyclase"/>
    <property type="match status" value="1"/>
</dbReference>
<reference evidence="2 3" key="1">
    <citation type="submission" date="2024-04" db="EMBL/GenBank/DDBJ databases">
        <authorList>
            <person name="Rising A."/>
            <person name="Reimegard J."/>
            <person name="Sonavane S."/>
            <person name="Akerstrom W."/>
            <person name="Nylinder S."/>
            <person name="Hedman E."/>
            <person name="Kallberg Y."/>
        </authorList>
    </citation>
    <scope>NUCLEOTIDE SEQUENCE [LARGE SCALE GENOMIC DNA]</scope>
</reference>
<dbReference type="AlphaFoldDB" id="A0AAV1ZAR4"/>
<dbReference type="Proteomes" id="UP001497382">
    <property type="component" value="Unassembled WGS sequence"/>
</dbReference>
<accession>A0AAV1ZAR4</accession>
<evidence type="ECO:0000256" key="1">
    <source>
        <dbReference type="ARBA" id="ARBA00007865"/>
    </source>
</evidence>
<dbReference type="InterPro" id="IPR037175">
    <property type="entry name" value="KFase_sf"/>
</dbReference>
<dbReference type="GO" id="GO:0004061">
    <property type="term" value="F:arylformamidase activity"/>
    <property type="evidence" value="ECO:0007669"/>
    <property type="project" value="InterPro"/>
</dbReference>
<comment type="caution">
    <text evidence="2">The sequence shown here is derived from an EMBL/GenBank/DDBJ whole genome shotgun (WGS) entry which is preliminary data.</text>
</comment>
<gene>
    <name evidence="2" type="ORF">LARSCL_LOCUS4351</name>
</gene>
<dbReference type="PANTHER" id="PTHR31118">
    <property type="entry name" value="CYCLASE-LIKE PROTEIN 2"/>
    <property type="match status" value="1"/>
</dbReference>